<dbReference type="PROSITE" id="PS51371">
    <property type="entry name" value="CBS"/>
    <property type="match status" value="1"/>
</dbReference>
<dbReference type="PANTHER" id="PTHR43080:SF2">
    <property type="entry name" value="CBS DOMAIN-CONTAINING PROTEIN"/>
    <property type="match status" value="1"/>
</dbReference>
<evidence type="ECO:0000313" key="4">
    <source>
        <dbReference type="EMBL" id="MBB5157514.1"/>
    </source>
</evidence>
<organism evidence="4 5">
    <name type="scientific">Saccharopolyspora phatthalungensis</name>
    <dbReference type="NCBI Taxonomy" id="664693"/>
    <lineage>
        <taxon>Bacteria</taxon>
        <taxon>Bacillati</taxon>
        <taxon>Actinomycetota</taxon>
        <taxon>Actinomycetes</taxon>
        <taxon>Pseudonocardiales</taxon>
        <taxon>Pseudonocardiaceae</taxon>
        <taxon>Saccharopolyspora</taxon>
    </lineage>
</organism>
<protein>
    <submittedName>
        <fullName evidence="4">Putative transcriptional regulator</fullName>
    </submittedName>
</protein>
<dbReference type="InterPro" id="IPR051257">
    <property type="entry name" value="Diverse_CBS-Domain"/>
</dbReference>
<dbReference type="InterPro" id="IPR000644">
    <property type="entry name" value="CBS_dom"/>
</dbReference>
<dbReference type="SMART" id="SM00116">
    <property type="entry name" value="CBS"/>
    <property type="match status" value="2"/>
</dbReference>
<proteinExistence type="predicted"/>
<sequence>MSLVTISPSWASGGCATVGQGYGLSRWNMTDQASALDLASTPVVAVRPELDAMTALYEMYRRDVHHLAVVTDDDTVGLVSAADLLQGIAAQYPKTTTSVGSLCPTPGPRVDADEGIGVAAERMIDAHADAVLVMRHGQVCGVLTAVDLVRSIAGKPPEKEGSR</sequence>
<accession>A0A840Q9R4</accession>
<dbReference type="EMBL" id="JACHIW010000001">
    <property type="protein sequence ID" value="MBB5157514.1"/>
    <property type="molecule type" value="Genomic_DNA"/>
</dbReference>
<keyword evidence="5" id="KW-1185">Reference proteome</keyword>
<reference evidence="4 5" key="1">
    <citation type="submission" date="2020-08" db="EMBL/GenBank/DDBJ databases">
        <title>Sequencing the genomes of 1000 actinobacteria strains.</title>
        <authorList>
            <person name="Klenk H.-P."/>
        </authorList>
    </citation>
    <scope>NUCLEOTIDE SEQUENCE [LARGE SCALE GENOMIC DNA]</scope>
    <source>
        <strain evidence="4 5">DSM 45584</strain>
    </source>
</reference>
<evidence type="ECO:0000256" key="1">
    <source>
        <dbReference type="ARBA" id="ARBA00023122"/>
    </source>
</evidence>
<comment type="caution">
    <text evidence="4">The sequence shown here is derived from an EMBL/GenBank/DDBJ whole genome shotgun (WGS) entry which is preliminary data.</text>
</comment>
<dbReference type="Pfam" id="PF00571">
    <property type="entry name" value="CBS"/>
    <property type="match status" value="2"/>
</dbReference>
<evidence type="ECO:0000313" key="5">
    <source>
        <dbReference type="Proteomes" id="UP000584374"/>
    </source>
</evidence>
<dbReference type="Gene3D" id="3.10.580.10">
    <property type="entry name" value="CBS-domain"/>
    <property type="match status" value="1"/>
</dbReference>
<dbReference type="AlphaFoldDB" id="A0A840Q9R4"/>
<dbReference type="Proteomes" id="UP000584374">
    <property type="component" value="Unassembled WGS sequence"/>
</dbReference>
<feature type="domain" description="CBS" evidence="3">
    <location>
        <begin position="39"/>
        <end position="96"/>
    </location>
</feature>
<keyword evidence="1 2" id="KW-0129">CBS domain</keyword>
<dbReference type="PANTHER" id="PTHR43080">
    <property type="entry name" value="CBS DOMAIN-CONTAINING PROTEIN CBSX3, MITOCHONDRIAL"/>
    <property type="match status" value="1"/>
</dbReference>
<gene>
    <name evidence="4" type="ORF">BJ970_005048</name>
</gene>
<name>A0A840Q9R4_9PSEU</name>
<evidence type="ECO:0000259" key="3">
    <source>
        <dbReference type="PROSITE" id="PS51371"/>
    </source>
</evidence>
<evidence type="ECO:0000256" key="2">
    <source>
        <dbReference type="PROSITE-ProRule" id="PRU00703"/>
    </source>
</evidence>
<dbReference type="SUPFAM" id="SSF54631">
    <property type="entry name" value="CBS-domain pair"/>
    <property type="match status" value="1"/>
</dbReference>
<dbReference type="CDD" id="cd02205">
    <property type="entry name" value="CBS_pair_SF"/>
    <property type="match status" value="1"/>
</dbReference>
<dbReference type="InterPro" id="IPR046342">
    <property type="entry name" value="CBS_dom_sf"/>
</dbReference>